<dbReference type="InterPro" id="IPR003265">
    <property type="entry name" value="HhH-GPD_domain"/>
</dbReference>
<dbReference type="GO" id="GO:0006289">
    <property type="term" value="P:nucleotide-excision repair"/>
    <property type="evidence" value="ECO:0007669"/>
    <property type="project" value="InterPro"/>
</dbReference>
<dbReference type="Proteomes" id="UP000293874">
    <property type="component" value="Unassembled WGS sequence"/>
</dbReference>
<protein>
    <recommendedName>
        <fullName evidence="3">DNA-3-methyladenine glycosylase II</fullName>
        <ecNumber evidence="3">3.2.2.21</ecNumber>
    </recommendedName>
</protein>
<dbReference type="GO" id="GO:0043916">
    <property type="term" value="F:DNA-7-methylguanine glycosylase activity"/>
    <property type="evidence" value="ECO:0007669"/>
    <property type="project" value="TreeGrafter"/>
</dbReference>
<reference evidence="8 9" key="1">
    <citation type="submission" date="2019-02" db="EMBL/GenBank/DDBJ databases">
        <title>Genomic Encyclopedia of Type Strains, Phase IV (KMG-IV): sequencing the most valuable type-strain genomes for metagenomic binning, comparative biology and taxonomic classification.</title>
        <authorList>
            <person name="Goeker M."/>
        </authorList>
    </citation>
    <scope>NUCLEOTIDE SEQUENCE [LARGE SCALE GENOMIC DNA]</scope>
    <source>
        <strain evidence="8 9">DSM 18116</strain>
    </source>
</reference>
<keyword evidence="9" id="KW-1185">Reference proteome</keyword>
<name>A0A4Q7MRT3_9BACT</name>
<evidence type="ECO:0000256" key="6">
    <source>
        <dbReference type="ARBA" id="ARBA00023204"/>
    </source>
</evidence>
<comment type="caution">
    <text evidence="8">The sequence shown here is derived from an EMBL/GenBank/DDBJ whole genome shotgun (WGS) entry which is preliminary data.</text>
</comment>
<dbReference type="InterPro" id="IPR051912">
    <property type="entry name" value="Alkylbase_DNA_Glycosylase/TA"/>
</dbReference>
<dbReference type="EMBL" id="SGXA01000002">
    <property type="protein sequence ID" value="RZS71455.1"/>
    <property type="molecule type" value="Genomic_DNA"/>
</dbReference>
<dbReference type="InterPro" id="IPR012904">
    <property type="entry name" value="OGG_N"/>
</dbReference>
<dbReference type="GO" id="GO:0008534">
    <property type="term" value="F:oxidized purine nucleobase lesion DNA N-glycosylase activity"/>
    <property type="evidence" value="ECO:0007669"/>
    <property type="project" value="InterPro"/>
</dbReference>
<dbReference type="CDD" id="cd00056">
    <property type="entry name" value="ENDO3c"/>
    <property type="match status" value="1"/>
</dbReference>
<dbReference type="Pfam" id="PF07934">
    <property type="entry name" value="OGG_N"/>
    <property type="match status" value="1"/>
</dbReference>
<dbReference type="PANTHER" id="PTHR43003:SF12">
    <property type="entry name" value="DNA-3-METHYLADENINE GLYCOSYLASE"/>
    <property type="match status" value="1"/>
</dbReference>
<dbReference type="GO" id="GO:0032993">
    <property type="term" value="C:protein-DNA complex"/>
    <property type="evidence" value="ECO:0007669"/>
    <property type="project" value="TreeGrafter"/>
</dbReference>
<keyword evidence="6" id="KW-0234">DNA repair</keyword>
<accession>A0A4Q7MRT3</accession>
<evidence type="ECO:0000256" key="4">
    <source>
        <dbReference type="ARBA" id="ARBA00022763"/>
    </source>
</evidence>
<comment type="similarity">
    <text evidence="2">Belongs to the alkylbase DNA glycosidase AlkA family.</text>
</comment>
<dbReference type="Gene3D" id="1.10.1670.10">
    <property type="entry name" value="Helix-hairpin-Helix base-excision DNA repair enzymes (C-terminal)"/>
    <property type="match status" value="1"/>
</dbReference>
<dbReference type="InterPro" id="IPR023170">
    <property type="entry name" value="HhH_base_excis_C"/>
</dbReference>
<dbReference type="FunFam" id="1.10.340.30:FF:000004">
    <property type="entry name" value="DNA-3-methyladenine glycosylase II"/>
    <property type="match status" value="1"/>
</dbReference>
<dbReference type="InterPro" id="IPR037046">
    <property type="entry name" value="AlkA_N_sf"/>
</dbReference>
<evidence type="ECO:0000313" key="9">
    <source>
        <dbReference type="Proteomes" id="UP000293874"/>
    </source>
</evidence>
<evidence type="ECO:0000256" key="2">
    <source>
        <dbReference type="ARBA" id="ARBA00010817"/>
    </source>
</evidence>
<dbReference type="SUPFAM" id="SSF48150">
    <property type="entry name" value="DNA-glycosylase"/>
    <property type="match status" value="1"/>
</dbReference>
<dbReference type="Pfam" id="PF00730">
    <property type="entry name" value="HhH-GPD"/>
    <property type="match status" value="1"/>
</dbReference>
<dbReference type="GO" id="GO:0005737">
    <property type="term" value="C:cytoplasm"/>
    <property type="evidence" value="ECO:0007669"/>
    <property type="project" value="TreeGrafter"/>
</dbReference>
<dbReference type="InterPro" id="IPR011257">
    <property type="entry name" value="DNA_glycosylase"/>
</dbReference>
<dbReference type="Gene3D" id="1.10.340.30">
    <property type="entry name" value="Hypothetical protein, domain 2"/>
    <property type="match status" value="1"/>
</dbReference>
<dbReference type="AlphaFoldDB" id="A0A4Q7MRT3"/>
<dbReference type="GO" id="GO:0006307">
    <property type="term" value="P:DNA alkylation repair"/>
    <property type="evidence" value="ECO:0007669"/>
    <property type="project" value="TreeGrafter"/>
</dbReference>
<organism evidence="8 9">
    <name type="scientific">Pseudobacter ginsenosidimutans</name>
    <dbReference type="NCBI Taxonomy" id="661488"/>
    <lineage>
        <taxon>Bacteria</taxon>
        <taxon>Pseudomonadati</taxon>
        <taxon>Bacteroidota</taxon>
        <taxon>Chitinophagia</taxon>
        <taxon>Chitinophagales</taxon>
        <taxon>Chitinophagaceae</taxon>
        <taxon>Pseudobacter</taxon>
    </lineage>
</organism>
<evidence type="ECO:0000313" key="8">
    <source>
        <dbReference type="EMBL" id="RZS71455.1"/>
    </source>
</evidence>
<dbReference type="GO" id="GO:0006285">
    <property type="term" value="P:base-excision repair, AP site formation"/>
    <property type="evidence" value="ECO:0007669"/>
    <property type="project" value="TreeGrafter"/>
</dbReference>
<gene>
    <name evidence="8" type="ORF">EV199_3358</name>
</gene>
<feature type="domain" description="HhH-GPD" evidence="7">
    <location>
        <begin position="143"/>
        <end position="308"/>
    </location>
</feature>
<dbReference type="SMART" id="SM00478">
    <property type="entry name" value="ENDO3c"/>
    <property type="match status" value="1"/>
</dbReference>
<keyword evidence="4" id="KW-0227">DNA damage</keyword>
<dbReference type="GO" id="GO:0032131">
    <property type="term" value="F:alkylated DNA binding"/>
    <property type="evidence" value="ECO:0007669"/>
    <property type="project" value="TreeGrafter"/>
</dbReference>
<keyword evidence="5" id="KW-0378">Hydrolase</keyword>
<sequence length="315" mass="36628">MNNYSPLRTFVFMCAMIQIVKPAIFSFRECLWFLDRGYDDCLFRISDGTVTKLIQLGTEPVLFRIREAGDHLQVEILKGKLSEEQVPQLRDYIIEWFDMHQDLGPFYTLLQKDKMLQYMPKDFEGLRLISIADLFEALCWSIIGQQINLTFAYKLKRRLVEAYGTAIEHDGHVYHLFPSPHILASLSVEDLRPMQYSQSKAKYLIGIAQAFASNQLNKEMLLALPDFHSKQQALTAHKGIGIWTANYALMKTLRLAEAIPYGDVGLLKALETHNIIKERTESEKINRFFKKYKGWETYLVFYLWRSLAAPAFHKK</sequence>
<dbReference type="GO" id="GO:0008725">
    <property type="term" value="F:DNA-3-methyladenine glycosylase activity"/>
    <property type="evidence" value="ECO:0007669"/>
    <property type="project" value="TreeGrafter"/>
</dbReference>
<evidence type="ECO:0000256" key="5">
    <source>
        <dbReference type="ARBA" id="ARBA00022801"/>
    </source>
</evidence>
<evidence type="ECO:0000259" key="7">
    <source>
        <dbReference type="SMART" id="SM00478"/>
    </source>
</evidence>
<comment type="catalytic activity">
    <reaction evidence="1">
        <text>Hydrolysis of alkylated DNA, releasing 3-methyladenine, 3-methylguanine, 7-methylguanine and 7-methyladenine.</text>
        <dbReference type="EC" id="3.2.2.21"/>
    </reaction>
</comment>
<dbReference type="Gene3D" id="3.30.310.20">
    <property type="entry name" value="DNA-3-methyladenine glycosylase AlkA, N-terminal domain"/>
    <property type="match status" value="1"/>
</dbReference>
<evidence type="ECO:0000256" key="1">
    <source>
        <dbReference type="ARBA" id="ARBA00000086"/>
    </source>
</evidence>
<proteinExistence type="inferred from homology"/>
<dbReference type="EC" id="3.2.2.21" evidence="3"/>
<dbReference type="PANTHER" id="PTHR43003">
    <property type="entry name" value="DNA-3-METHYLADENINE GLYCOSYLASE"/>
    <property type="match status" value="1"/>
</dbReference>
<evidence type="ECO:0000256" key="3">
    <source>
        <dbReference type="ARBA" id="ARBA00012000"/>
    </source>
</evidence>